<keyword evidence="2" id="KW-0288">FMN</keyword>
<dbReference type="Gene3D" id="3.40.109.10">
    <property type="entry name" value="NADH Oxidase"/>
    <property type="match status" value="1"/>
</dbReference>
<accession>A0A5E7C1H6</accession>
<proteinExistence type="predicted"/>
<dbReference type="InterPro" id="IPR000415">
    <property type="entry name" value="Nitroreductase-like"/>
</dbReference>
<dbReference type="EMBL" id="CABVHW010000006">
    <property type="protein sequence ID" value="VVN98025.1"/>
    <property type="molecule type" value="Genomic_DNA"/>
</dbReference>
<evidence type="ECO:0000313" key="5">
    <source>
        <dbReference type="EMBL" id="VVN98025.1"/>
    </source>
</evidence>
<dbReference type="Proteomes" id="UP000381093">
    <property type="component" value="Unassembled WGS sequence"/>
</dbReference>
<dbReference type="SUPFAM" id="SSF55469">
    <property type="entry name" value="FMN-dependent nitroreductase-like"/>
    <property type="match status" value="1"/>
</dbReference>
<organism evidence="5 6">
    <name type="scientific">Pseudomonas fluorescens</name>
    <dbReference type="NCBI Taxonomy" id="294"/>
    <lineage>
        <taxon>Bacteria</taxon>
        <taxon>Pseudomonadati</taxon>
        <taxon>Pseudomonadota</taxon>
        <taxon>Gammaproteobacteria</taxon>
        <taxon>Pseudomonadales</taxon>
        <taxon>Pseudomonadaceae</taxon>
        <taxon>Pseudomonas</taxon>
    </lineage>
</organism>
<dbReference type="PANTHER" id="PTHR23026:SF90">
    <property type="entry name" value="IODOTYROSINE DEIODINASE 1"/>
    <property type="match status" value="1"/>
</dbReference>
<dbReference type="EC" id="1.7.1.16" evidence="5"/>
<dbReference type="GO" id="GO:0018546">
    <property type="term" value="F:nitrobenzene nitroreductase (NADPH) activity"/>
    <property type="evidence" value="ECO:0007669"/>
    <property type="project" value="UniProtKB-EC"/>
</dbReference>
<evidence type="ECO:0000256" key="3">
    <source>
        <dbReference type="ARBA" id="ARBA00023002"/>
    </source>
</evidence>
<dbReference type="Pfam" id="PF00881">
    <property type="entry name" value="Nitroreductase"/>
    <property type="match status" value="1"/>
</dbReference>
<gene>
    <name evidence="5" type="primary">cnbA</name>
    <name evidence="5" type="ORF">PS710_02426</name>
</gene>
<evidence type="ECO:0000313" key="6">
    <source>
        <dbReference type="Proteomes" id="UP000381093"/>
    </source>
</evidence>
<keyword evidence="3 5" id="KW-0560">Oxidoreductase</keyword>
<evidence type="ECO:0000256" key="1">
    <source>
        <dbReference type="ARBA" id="ARBA00022630"/>
    </source>
</evidence>
<sequence length="223" mass="25220">MRVSEALASRRSTRAFLDRPVESELIRRLVEQAARAPSGGNLQPWRLYVLGGDALVGLKRIMAARVAATPKGEGTEYDVYPSALAIPYSERRFTIGEAMYESLGVSRDDRQGRRQWFNRNYQFFDAPLGVFCFIERYMGPPQWSDLGMYLQSLMLLLREEGLDSCAQECWALFHQTVSSYVDAPANLMLFAGMSIGYADPVHPVNKLFSHRAELDEFATFMGI</sequence>
<keyword evidence="1" id="KW-0285">Flavoprotein</keyword>
<reference evidence="5 6" key="1">
    <citation type="submission" date="2019-09" db="EMBL/GenBank/DDBJ databases">
        <authorList>
            <person name="Chandra G."/>
            <person name="Truman W A."/>
        </authorList>
    </citation>
    <scope>NUCLEOTIDE SEQUENCE [LARGE SCALE GENOMIC DNA]</scope>
    <source>
        <strain evidence="5">PS710</strain>
    </source>
</reference>
<dbReference type="RefSeq" id="WP_150764723.1">
    <property type="nucleotide sequence ID" value="NZ_CABVHW010000006.1"/>
</dbReference>
<protein>
    <submittedName>
        <fullName evidence="5">Chloronitrobenzene nitroreductase</fullName>
        <ecNumber evidence="5">1.7.1.16</ecNumber>
    </submittedName>
</protein>
<evidence type="ECO:0000259" key="4">
    <source>
        <dbReference type="Pfam" id="PF00881"/>
    </source>
</evidence>
<dbReference type="CDD" id="cd02136">
    <property type="entry name" value="PnbA_NfnB-like"/>
    <property type="match status" value="1"/>
</dbReference>
<dbReference type="InterPro" id="IPR050627">
    <property type="entry name" value="Nitroreductase/BluB"/>
</dbReference>
<dbReference type="PANTHER" id="PTHR23026">
    <property type="entry name" value="NADPH NITROREDUCTASE"/>
    <property type="match status" value="1"/>
</dbReference>
<dbReference type="AlphaFoldDB" id="A0A5E7C1H6"/>
<feature type="domain" description="Nitroreductase" evidence="4">
    <location>
        <begin position="8"/>
        <end position="197"/>
    </location>
</feature>
<evidence type="ECO:0000256" key="2">
    <source>
        <dbReference type="ARBA" id="ARBA00022643"/>
    </source>
</evidence>
<name>A0A5E7C1H6_PSEFL</name>
<dbReference type="InterPro" id="IPR029479">
    <property type="entry name" value="Nitroreductase"/>
</dbReference>